<feature type="chain" id="PRO_5046418231" description="Jacalin-type lectin domain-containing protein" evidence="2">
    <location>
        <begin position="24"/>
        <end position="1552"/>
    </location>
</feature>
<keyword evidence="2" id="KW-0732">Signal</keyword>
<feature type="compositionally biased region" description="Pro residues" evidence="1">
    <location>
        <begin position="516"/>
        <end position="563"/>
    </location>
</feature>
<keyword evidence="5" id="KW-1185">Reference proteome</keyword>
<protein>
    <recommendedName>
        <fullName evidence="3">Jacalin-type lectin domain-containing protein</fullName>
    </recommendedName>
</protein>
<reference evidence="4 5" key="1">
    <citation type="submission" date="2021-11" db="EMBL/GenBank/DDBJ databases">
        <authorList>
            <person name="Islam A."/>
            <person name="Islam S."/>
            <person name="Flora M.S."/>
            <person name="Rahman M."/>
            <person name="Ziaur R.M."/>
            <person name="Epstein J.H."/>
            <person name="Hassan M."/>
            <person name="Klassen M."/>
            <person name="Woodard K."/>
            <person name="Webb A."/>
            <person name="Webby R.J."/>
            <person name="El Zowalaty M.E."/>
        </authorList>
    </citation>
    <scope>NUCLEOTIDE SEQUENCE [LARGE SCALE GENOMIC DNA]</scope>
    <source>
        <strain evidence="4">Pf1</strain>
    </source>
</reference>
<sequence length="1552" mass="165496">MTILQVFWTFLCLLLVVVHSVFSSPNDSVRRSESVGGFHGNDFSDETLVGAGQTIGSITIYIDRKLVNGISLKVIGPKAAKFMHGGSDGKKNVLKLGVEEYITSMEVHWGHKEGHTQIFCLSFKTSAGNSVSGGSMTERNNTVKAPEGFQLGGFFGLDSNTIDRLGVIWTRISTEDPEYLSALESGNFATGAFSEGLSAAESVDTSAESADTLESFDGALVGSTAASARYEEADSTLTSTVGLVKTQATKASAIETSRQEAVKFAKDPSKDDYDISFTDGSAEPSEERSSIDFINLAEDSTSGPAALVDHKASPLPDHKASPPPDHKALPAAPTMSVKDSIVLSERFGASDHGKDFSDQNLVNSGQTVKSIAIYAGKRLDGITLTNSAPKPLTFTHGGTGGERKELQLGKDEHINSMEVHWGKKDGHTRIFYVSFLTSAGNTLSGGSMTSDKKTVKAPEGFQLAGFFGKDGQEIDALGAVWAYIDLVKPEPTPPPDHKAPPPPDHKAPPSPDHKAPPSPDNKAPPPSDPKAPPPDNKASPPPDHKAPPPPDNKAPPPSDPKAPPPDHKAPPAAPTMSVKDSIVLSERFGASDHGKDFSDQNLVNSGQTVKSIAIYAGKRLDGITLTNSAPKPLTFTHGGTGGERKELQLASSRARETRFRGGSMTSDKKTVKAPEGFQLAGFFGKDGQEIDALGAVWAYIDLVKPAATPVLPPITVEDSPDAAAEDDIAGSLSEVKTKTNKRAVQLSESFGGPHGEQFSDQPAVISGMTVASVTIRAAKRLDGLTVRVSAPKEMTFTHGGTGGKENTLTLEPGEYITTMEVHWAKKQVDGKTRIFYLSLGTSKGKTVSGGTKTAEKGSVTAPEGYQLAGFFGRDGDEIDHLGAVWSSIAAVNETILPSANDDIALSELFGGPHGIAFSDITKIKFGQTVSSVTIRSAERVDAVTLQITSPLPLTFNHGGHGGTEKTLTLAPDEVITSVEAHWAKKNGQTRVFYVCFTTSAGNRLAGGTQTDQKGTATAPEGFVLSGFYGRAEGEVDQLGVIWTRKTAKNILLTDPSGVGNTTYGTTIRNWVGPTIGKSSDTACYRKTTAFDSANMCPFGYGKEDTNCIVQCPLAYPVECATECLPQNGDCALDILSKAGSVVAVALNVATAGVFTSIYKAYETTKWAVMCAKNIYEVIHGIIFYLRYRQVSAPQGDIEELLTIAYQSELVLYDLPVAVMTCLRMPISPNAKYGKYVIAVVAGILKAVVTMPDEIISTGANVMSLLSGNGLINDTTIKVDELDDLVSKNTSCGYELKRLTDRVTRAVLKYRSTGASIDDIRVKVYDSSIVRNDIPIVTNNCMNELLRDKTKETAYETRDLLRKTFGVIVDQLIDTGKTDKGVNVADKEYMLEVANMGLLALSALDPTYIAYMTSQFVQPLCLPNAYVGEIDDGTLYDALGLQTVDEAFKGSYGSYTHAGDGVINLIFESVDTKDVTVVIHSGGDEYAKVDVGAGDTTSWDAAIPELEDKTLYLDRWRPGIFGLPGSGGGSLLLWIPRSSEGGHITMHVRINPS</sequence>
<feature type="region of interest" description="Disordered" evidence="1">
    <location>
        <begin position="304"/>
        <end position="331"/>
    </location>
</feature>
<dbReference type="CDD" id="cd09615">
    <property type="entry name" value="Jacalin_EEP"/>
    <property type="match status" value="2"/>
</dbReference>
<evidence type="ECO:0000313" key="5">
    <source>
        <dbReference type="Proteomes" id="UP001157938"/>
    </source>
</evidence>
<gene>
    <name evidence="4" type="ORF">PFR001_LOCUS6215</name>
</gene>
<dbReference type="InterPro" id="IPR036404">
    <property type="entry name" value="Jacalin-like_lectin_dom_sf"/>
</dbReference>
<dbReference type="Gene3D" id="2.100.10.30">
    <property type="entry name" value="Jacalin-like lectin domain"/>
    <property type="match status" value="5"/>
</dbReference>
<feature type="region of interest" description="Disordered" evidence="1">
    <location>
        <begin position="490"/>
        <end position="576"/>
    </location>
</feature>
<accession>A0ABN8CA57</accession>
<evidence type="ECO:0000256" key="2">
    <source>
        <dbReference type="SAM" id="SignalP"/>
    </source>
</evidence>
<organism evidence="4 5">
    <name type="scientific">Peronospora farinosa</name>
    <dbReference type="NCBI Taxonomy" id="134698"/>
    <lineage>
        <taxon>Eukaryota</taxon>
        <taxon>Sar</taxon>
        <taxon>Stramenopiles</taxon>
        <taxon>Oomycota</taxon>
        <taxon>Peronosporomycetes</taxon>
        <taxon>Peronosporales</taxon>
        <taxon>Peronosporaceae</taxon>
        <taxon>Peronospora</taxon>
    </lineage>
</organism>
<dbReference type="Pfam" id="PF01419">
    <property type="entry name" value="Jacalin"/>
    <property type="match status" value="4"/>
</dbReference>
<evidence type="ECO:0000256" key="1">
    <source>
        <dbReference type="SAM" id="MobiDB-lite"/>
    </source>
</evidence>
<evidence type="ECO:0000259" key="3">
    <source>
        <dbReference type="PROSITE" id="PS51752"/>
    </source>
</evidence>
<dbReference type="InterPro" id="IPR001229">
    <property type="entry name" value="Jacalin-like_lectin_dom"/>
</dbReference>
<feature type="domain" description="Jacalin-type lectin" evidence="3">
    <location>
        <begin position="744"/>
        <end position="887"/>
    </location>
</feature>
<feature type="domain" description="Jacalin-type lectin" evidence="3">
    <location>
        <begin position="29"/>
        <end position="171"/>
    </location>
</feature>
<name>A0ABN8CA57_9STRA</name>
<proteinExistence type="predicted"/>
<dbReference type="SUPFAM" id="SSF51101">
    <property type="entry name" value="Mannose-binding lectins"/>
    <property type="match status" value="5"/>
</dbReference>
<evidence type="ECO:0000313" key="4">
    <source>
        <dbReference type="EMBL" id="CAH0490917.1"/>
    </source>
</evidence>
<dbReference type="PANTHER" id="PTHR47293:SF15">
    <property type="entry name" value="JACALIN-RELATED LECTIN 19"/>
    <property type="match status" value="1"/>
</dbReference>
<dbReference type="PROSITE" id="PS51752">
    <property type="entry name" value="JACALIN_LECTIN"/>
    <property type="match status" value="4"/>
</dbReference>
<feature type="domain" description="Jacalin-type lectin" evidence="3">
    <location>
        <begin position="903"/>
        <end position="1044"/>
    </location>
</feature>
<dbReference type="SMART" id="SM00915">
    <property type="entry name" value="Jacalin"/>
    <property type="match status" value="4"/>
</dbReference>
<dbReference type="EMBL" id="CAKLBC010001314">
    <property type="protein sequence ID" value="CAH0490917.1"/>
    <property type="molecule type" value="Genomic_DNA"/>
</dbReference>
<feature type="compositionally biased region" description="Basic and acidic residues" evidence="1">
    <location>
        <begin position="495"/>
        <end position="515"/>
    </location>
</feature>
<feature type="domain" description="Jacalin-type lectin" evidence="3">
    <location>
        <begin position="341"/>
        <end position="483"/>
    </location>
</feature>
<feature type="compositionally biased region" description="Basic and acidic residues" evidence="1">
    <location>
        <begin position="308"/>
        <end position="328"/>
    </location>
</feature>
<dbReference type="PANTHER" id="PTHR47293">
    <property type="entry name" value="JACALIN-RELATED LECTIN 3"/>
    <property type="match status" value="1"/>
</dbReference>
<comment type="caution">
    <text evidence="4">The sequence shown here is derived from an EMBL/GenBank/DDBJ whole genome shotgun (WGS) entry which is preliminary data.</text>
</comment>
<dbReference type="Proteomes" id="UP001157938">
    <property type="component" value="Unassembled WGS sequence"/>
</dbReference>
<feature type="signal peptide" evidence="2">
    <location>
        <begin position="1"/>
        <end position="23"/>
    </location>
</feature>